<proteinExistence type="predicted"/>
<name>A0AAU9XD26_9CNID</name>
<feature type="chain" id="PRO_5043605927" evidence="1">
    <location>
        <begin position="22"/>
        <end position="147"/>
    </location>
</feature>
<evidence type="ECO:0000313" key="2">
    <source>
        <dbReference type="EMBL" id="CAH3144440.1"/>
    </source>
</evidence>
<dbReference type="Gene3D" id="2.10.60.10">
    <property type="entry name" value="CD59"/>
    <property type="match status" value="1"/>
</dbReference>
<sequence>MKFSRWTFPLFVTVLIPAACALQCNECHFDTQLNQNACNTTVKNCPKDSPFCMTQSDRRPDGSRTFTRDCVPPMVCRKGYCEEVIIKGIGRTDCNITCCQENFCNRDGATTVGSKGNMTRTNCTTKSKVKIVLKKADVVVCNCKLSK</sequence>
<dbReference type="CDD" id="cd00117">
    <property type="entry name" value="TFP"/>
    <property type="match status" value="1"/>
</dbReference>
<gene>
    <name evidence="2" type="ORF">PMEA_00021031</name>
</gene>
<organism evidence="2 3">
    <name type="scientific">Pocillopora meandrina</name>
    <dbReference type="NCBI Taxonomy" id="46732"/>
    <lineage>
        <taxon>Eukaryota</taxon>
        <taxon>Metazoa</taxon>
        <taxon>Cnidaria</taxon>
        <taxon>Anthozoa</taxon>
        <taxon>Hexacorallia</taxon>
        <taxon>Scleractinia</taxon>
        <taxon>Astrocoeniina</taxon>
        <taxon>Pocilloporidae</taxon>
        <taxon>Pocillopora</taxon>
    </lineage>
</organism>
<accession>A0AAU9XD26</accession>
<dbReference type="Proteomes" id="UP001159428">
    <property type="component" value="Unassembled WGS sequence"/>
</dbReference>
<dbReference type="InterPro" id="IPR045860">
    <property type="entry name" value="Snake_toxin-like_sf"/>
</dbReference>
<dbReference type="AlphaFoldDB" id="A0AAU9XD26"/>
<dbReference type="EMBL" id="CALNXJ010000039">
    <property type="protein sequence ID" value="CAH3144440.1"/>
    <property type="molecule type" value="Genomic_DNA"/>
</dbReference>
<feature type="signal peptide" evidence="1">
    <location>
        <begin position="1"/>
        <end position="21"/>
    </location>
</feature>
<comment type="caution">
    <text evidence="2">The sequence shown here is derived from an EMBL/GenBank/DDBJ whole genome shotgun (WGS) entry which is preliminary data.</text>
</comment>
<reference evidence="2 3" key="1">
    <citation type="submission" date="2022-05" db="EMBL/GenBank/DDBJ databases">
        <authorList>
            <consortium name="Genoscope - CEA"/>
            <person name="William W."/>
        </authorList>
    </citation>
    <scope>NUCLEOTIDE SEQUENCE [LARGE SCALE GENOMIC DNA]</scope>
</reference>
<evidence type="ECO:0000256" key="1">
    <source>
        <dbReference type="SAM" id="SignalP"/>
    </source>
</evidence>
<keyword evidence="1" id="KW-0732">Signal</keyword>
<evidence type="ECO:0000313" key="3">
    <source>
        <dbReference type="Proteomes" id="UP001159428"/>
    </source>
</evidence>
<keyword evidence="3" id="KW-1185">Reference proteome</keyword>
<dbReference type="SUPFAM" id="SSF57302">
    <property type="entry name" value="Snake toxin-like"/>
    <property type="match status" value="1"/>
</dbReference>
<protein>
    <submittedName>
        <fullName evidence="2">Uncharacterized protein</fullName>
    </submittedName>
</protein>